<evidence type="ECO:0000313" key="2">
    <source>
        <dbReference type="EMBL" id="QCK88464.1"/>
    </source>
</evidence>
<evidence type="ECO:0000256" key="1">
    <source>
        <dbReference type="SAM" id="Coils"/>
    </source>
</evidence>
<proteinExistence type="predicted"/>
<evidence type="ECO:0000313" key="3">
    <source>
        <dbReference type="Proteomes" id="UP000298588"/>
    </source>
</evidence>
<dbReference type="InterPro" id="IPR009579">
    <property type="entry name" value="DUF1192"/>
</dbReference>
<name>A0A4D7QTD1_9HYPH</name>
<protein>
    <submittedName>
        <fullName evidence="2">DUF1192 domain-containing protein</fullName>
    </submittedName>
</protein>
<keyword evidence="1" id="KW-0175">Coiled coil</keyword>
<feature type="coiled-coil region" evidence="1">
    <location>
        <begin position="25"/>
        <end position="52"/>
    </location>
</feature>
<organism evidence="2 3">
    <name type="scientific">Phreatobacter aquaticus</name>
    <dbReference type="NCBI Taxonomy" id="2570229"/>
    <lineage>
        <taxon>Bacteria</taxon>
        <taxon>Pseudomonadati</taxon>
        <taxon>Pseudomonadota</taxon>
        <taxon>Alphaproteobacteria</taxon>
        <taxon>Hyphomicrobiales</taxon>
        <taxon>Phreatobacteraceae</taxon>
        <taxon>Phreatobacter</taxon>
    </lineage>
</organism>
<dbReference type="Proteomes" id="UP000298588">
    <property type="component" value="Chromosome"/>
</dbReference>
<dbReference type="KEGG" id="paqt:E8L99_23245"/>
<dbReference type="Pfam" id="PF06698">
    <property type="entry name" value="DUF1192"/>
    <property type="match status" value="1"/>
</dbReference>
<dbReference type="EMBL" id="CP039865">
    <property type="protein sequence ID" value="QCK88464.1"/>
    <property type="molecule type" value="Genomic_DNA"/>
</dbReference>
<dbReference type="OrthoDB" id="7872350at2"/>
<dbReference type="RefSeq" id="WP_137101790.1">
    <property type="nucleotide sequence ID" value="NZ_CP039865.1"/>
</dbReference>
<reference evidence="2 3" key="1">
    <citation type="submission" date="2019-04" db="EMBL/GenBank/DDBJ databases">
        <title>Phreatobacter aquaticus sp. nov.</title>
        <authorList>
            <person name="Choi A."/>
            <person name="Baek K."/>
        </authorList>
    </citation>
    <scope>NUCLEOTIDE SEQUENCE [LARGE SCALE GENOMIC DNA]</scope>
    <source>
        <strain evidence="2 3">NMCR1094</strain>
    </source>
</reference>
<keyword evidence="3" id="KW-1185">Reference proteome</keyword>
<sequence>MDEDLRPRPKPPAHVIGQDLAALSIHELKERVEVLKDEIVRLEAAVQSKSASKNAADSVFKF</sequence>
<accession>A0A4D7QTD1</accession>
<dbReference type="AlphaFoldDB" id="A0A4D7QTD1"/>
<gene>
    <name evidence="2" type="ORF">E8L99_23245</name>
</gene>